<keyword evidence="5 7" id="KW-1133">Transmembrane helix</keyword>
<feature type="transmembrane region" description="Helical" evidence="7">
    <location>
        <begin position="82"/>
        <end position="100"/>
    </location>
</feature>
<dbReference type="RefSeq" id="WP_182413504.1">
    <property type="nucleotide sequence ID" value="NZ_CP055153.1"/>
</dbReference>
<dbReference type="PANTHER" id="PTHR33452">
    <property type="entry name" value="OXIDOREDUCTASE CATD-RELATED"/>
    <property type="match status" value="1"/>
</dbReference>
<feature type="transmembrane region" description="Helical" evidence="7">
    <location>
        <begin position="54"/>
        <end position="75"/>
    </location>
</feature>
<dbReference type="AlphaFoldDB" id="A0A7L7LEG3"/>
<dbReference type="InterPro" id="IPR032808">
    <property type="entry name" value="DoxX"/>
</dbReference>
<evidence type="ECO:0000313" key="9">
    <source>
        <dbReference type="Proteomes" id="UP000514509"/>
    </source>
</evidence>
<keyword evidence="9" id="KW-1185">Reference proteome</keyword>
<dbReference type="InterPro" id="IPR051907">
    <property type="entry name" value="DoxX-like_oxidoreductase"/>
</dbReference>
<proteinExistence type="inferred from homology"/>
<evidence type="ECO:0000256" key="7">
    <source>
        <dbReference type="SAM" id="Phobius"/>
    </source>
</evidence>
<organism evidence="8 9">
    <name type="scientific">Adhaeribacter radiodurans</name>
    <dbReference type="NCBI Taxonomy" id="2745197"/>
    <lineage>
        <taxon>Bacteria</taxon>
        <taxon>Pseudomonadati</taxon>
        <taxon>Bacteroidota</taxon>
        <taxon>Cytophagia</taxon>
        <taxon>Cytophagales</taxon>
        <taxon>Hymenobacteraceae</taxon>
        <taxon>Adhaeribacter</taxon>
    </lineage>
</organism>
<feature type="transmembrane region" description="Helical" evidence="7">
    <location>
        <begin position="120"/>
        <end position="140"/>
    </location>
</feature>
<name>A0A7L7LEG3_9BACT</name>
<dbReference type="KEGG" id="add:HUW48_24920"/>
<dbReference type="Proteomes" id="UP000514509">
    <property type="component" value="Chromosome"/>
</dbReference>
<evidence type="ECO:0000256" key="6">
    <source>
        <dbReference type="ARBA" id="ARBA00023136"/>
    </source>
</evidence>
<evidence type="ECO:0000256" key="3">
    <source>
        <dbReference type="ARBA" id="ARBA00022475"/>
    </source>
</evidence>
<keyword evidence="3" id="KW-1003">Cell membrane</keyword>
<evidence type="ECO:0000256" key="5">
    <source>
        <dbReference type="ARBA" id="ARBA00022989"/>
    </source>
</evidence>
<sequence length="150" mass="16540">MKNKIFETDNSLAPLFLRIGLGLVVFAHGAQKLFGWFNGYGFTGTMKFFTESEGLPWVLGFLIIILESIGALALVAGFATRFLAASLGLLALGIILTTRIEFGFFMNWFNNQAGEGYEFFIFWIAMAFSLLITGGGKYAADKLLIKSKLN</sequence>
<keyword evidence="6 7" id="KW-0472">Membrane</keyword>
<gene>
    <name evidence="8" type="ORF">HUW48_24920</name>
</gene>
<evidence type="ECO:0000256" key="1">
    <source>
        <dbReference type="ARBA" id="ARBA00004651"/>
    </source>
</evidence>
<accession>A0A7L7LEG3</accession>
<dbReference type="EMBL" id="CP055153">
    <property type="protein sequence ID" value="QMU31064.1"/>
    <property type="molecule type" value="Genomic_DNA"/>
</dbReference>
<protein>
    <submittedName>
        <fullName evidence="8">DoxX family protein</fullName>
    </submittedName>
</protein>
<dbReference type="PANTHER" id="PTHR33452:SF1">
    <property type="entry name" value="INNER MEMBRANE PROTEIN YPHA-RELATED"/>
    <property type="match status" value="1"/>
</dbReference>
<keyword evidence="4 7" id="KW-0812">Transmembrane</keyword>
<comment type="similarity">
    <text evidence="2">Belongs to the DoxX family.</text>
</comment>
<evidence type="ECO:0000256" key="2">
    <source>
        <dbReference type="ARBA" id="ARBA00006679"/>
    </source>
</evidence>
<dbReference type="GO" id="GO:0005886">
    <property type="term" value="C:plasma membrane"/>
    <property type="evidence" value="ECO:0007669"/>
    <property type="project" value="UniProtKB-SubCell"/>
</dbReference>
<feature type="transmembrane region" description="Helical" evidence="7">
    <location>
        <begin position="12"/>
        <end position="34"/>
    </location>
</feature>
<evidence type="ECO:0000313" key="8">
    <source>
        <dbReference type="EMBL" id="QMU31064.1"/>
    </source>
</evidence>
<evidence type="ECO:0000256" key="4">
    <source>
        <dbReference type="ARBA" id="ARBA00022692"/>
    </source>
</evidence>
<dbReference type="Pfam" id="PF07681">
    <property type="entry name" value="DoxX"/>
    <property type="match status" value="1"/>
</dbReference>
<reference evidence="8 9" key="1">
    <citation type="submission" date="2020-08" db="EMBL/GenBank/DDBJ databases">
        <title>Adhaeribacter dokdonensis sp. nov., isolated from the rhizosphere of Elymus tsukushiensis, a plant native to the Dokdo Islands, Republic of Korea.</title>
        <authorList>
            <person name="Ghim S.Y."/>
        </authorList>
    </citation>
    <scope>NUCLEOTIDE SEQUENCE [LARGE SCALE GENOMIC DNA]</scope>
    <source>
        <strain evidence="8 9">KUDC8001</strain>
    </source>
</reference>
<comment type="subcellular location">
    <subcellularLocation>
        <location evidence="1">Cell membrane</location>
        <topology evidence="1">Multi-pass membrane protein</topology>
    </subcellularLocation>
</comment>